<evidence type="ECO:0000256" key="2">
    <source>
        <dbReference type="ARBA" id="ARBA00023002"/>
    </source>
</evidence>
<dbReference type="PANTHER" id="PTHR43827:SF3">
    <property type="entry name" value="NADP-DEPENDENT OXIDOREDUCTASE DOMAIN-CONTAINING PROTEIN"/>
    <property type="match status" value="1"/>
</dbReference>
<comment type="caution">
    <text evidence="3">The sequence shown here is derived from an EMBL/GenBank/DDBJ whole genome shotgun (WGS) entry which is preliminary data.</text>
</comment>
<dbReference type="EMBL" id="CAJNOJ010000029">
    <property type="protein sequence ID" value="CAF0884351.1"/>
    <property type="molecule type" value="Genomic_DNA"/>
</dbReference>
<evidence type="ECO:0000313" key="4">
    <source>
        <dbReference type="Proteomes" id="UP000663852"/>
    </source>
</evidence>
<dbReference type="OrthoDB" id="416253at2759"/>
<accession>A0A813YGZ3</accession>
<evidence type="ECO:0000313" key="3">
    <source>
        <dbReference type="EMBL" id="CAF0884351.1"/>
    </source>
</evidence>
<protein>
    <submittedName>
        <fullName evidence="3">Uncharacterized protein</fullName>
    </submittedName>
</protein>
<dbReference type="InterPro" id="IPR020471">
    <property type="entry name" value="AKR"/>
</dbReference>
<dbReference type="InterPro" id="IPR036812">
    <property type="entry name" value="NAD(P)_OxRdtase_dom_sf"/>
</dbReference>
<gene>
    <name evidence="3" type="ORF">EDS130_LOCUS8957</name>
</gene>
<proteinExistence type="predicted"/>
<dbReference type="Gene3D" id="3.20.20.100">
    <property type="entry name" value="NADP-dependent oxidoreductase domain"/>
    <property type="match status" value="1"/>
</dbReference>
<organism evidence="3 4">
    <name type="scientific">Adineta ricciae</name>
    <name type="common">Rotifer</name>
    <dbReference type="NCBI Taxonomy" id="249248"/>
    <lineage>
        <taxon>Eukaryota</taxon>
        <taxon>Metazoa</taxon>
        <taxon>Spiralia</taxon>
        <taxon>Gnathifera</taxon>
        <taxon>Rotifera</taxon>
        <taxon>Eurotatoria</taxon>
        <taxon>Bdelloidea</taxon>
        <taxon>Adinetida</taxon>
        <taxon>Adinetidae</taxon>
        <taxon>Adineta</taxon>
    </lineage>
</organism>
<dbReference type="SUPFAM" id="SSF51430">
    <property type="entry name" value="NAD(P)-linked oxidoreductase"/>
    <property type="match status" value="1"/>
</dbReference>
<dbReference type="GO" id="GO:0016616">
    <property type="term" value="F:oxidoreductase activity, acting on the CH-OH group of donors, NAD or NADP as acceptor"/>
    <property type="evidence" value="ECO:0007669"/>
    <property type="project" value="UniProtKB-ARBA"/>
</dbReference>
<sequence length="85" mass="9406">MSLRLTSRIKLNDGHLMPIFGLGLYQAAASSKTTQIIADALRLGYPLIDTAELYQNESQHKAFSNKRWPPRSSSIVSKLITATSD</sequence>
<dbReference type="Proteomes" id="UP000663852">
    <property type="component" value="Unassembled WGS sequence"/>
</dbReference>
<keyword evidence="2" id="KW-0560">Oxidoreductase</keyword>
<name>A0A813YGZ3_ADIRI</name>
<dbReference type="AlphaFoldDB" id="A0A813YGZ3"/>
<dbReference type="PANTHER" id="PTHR43827">
    <property type="entry name" value="2,5-DIKETO-D-GLUCONIC ACID REDUCTASE"/>
    <property type="match status" value="1"/>
</dbReference>
<evidence type="ECO:0000256" key="1">
    <source>
        <dbReference type="ARBA" id="ARBA00022857"/>
    </source>
</evidence>
<keyword evidence="1" id="KW-0521">NADP</keyword>
<reference evidence="3" key="1">
    <citation type="submission" date="2021-02" db="EMBL/GenBank/DDBJ databases">
        <authorList>
            <person name="Nowell W R."/>
        </authorList>
    </citation>
    <scope>NUCLEOTIDE SEQUENCE</scope>
</reference>